<dbReference type="OrthoDB" id="4918558at2759"/>
<feature type="transmembrane region" description="Helical" evidence="2">
    <location>
        <begin position="134"/>
        <end position="159"/>
    </location>
</feature>
<name>A0A4Q4TUW4_9PEZI</name>
<proteinExistence type="predicted"/>
<evidence type="ECO:0000313" key="4">
    <source>
        <dbReference type="Proteomes" id="UP000293360"/>
    </source>
</evidence>
<feature type="transmembrane region" description="Helical" evidence="2">
    <location>
        <begin position="74"/>
        <end position="92"/>
    </location>
</feature>
<feature type="compositionally biased region" description="Low complexity" evidence="1">
    <location>
        <begin position="185"/>
        <end position="195"/>
    </location>
</feature>
<keyword evidence="2" id="KW-1133">Transmembrane helix</keyword>
<reference evidence="3 4" key="1">
    <citation type="submission" date="2018-06" db="EMBL/GenBank/DDBJ databases">
        <title>Complete Genomes of Monosporascus.</title>
        <authorList>
            <person name="Robinson A.J."/>
            <person name="Natvig D.O."/>
        </authorList>
    </citation>
    <scope>NUCLEOTIDE SEQUENCE [LARGE SCALE GENOMIC DNA]</scope>
    <source>
        <strain evidence="3 4">CBS 110550</strain>
    </source>
</reference>
<feature type="compositionally biased region" description="Basic and acidic residues" evidence="1">
    <location>
        <begin position="164"/>
        <end position="176"/>
    </location>
</feature>
<evidence type="ECO:0000256" key="1">
    <source>
        <dbReference type="SAM" id="MobiDB-lite"/>
    </source>
</evidence>
<feature type="region of interest" description="Disordered" evidence="1">
    <location>
        <begin position="164"/>
        <end position="206"/>
    </location>
</feature>
<dbReference type="AlphaFoldDB" id="A0A4Q4TUW4"/>
<keyword evidence="4" id="KW-1185">Reference proteome</keyword>
<evidence type="ECO:0000313" key="3">
    <source>
        <dbReference type="EMBL" id="RYP09313.1"/>
    </source>
</evidence>
<keyword evidence="2" id="KW-0472">Membrane</keyword>
<dbReference type="EMBL" id="QJNU01000041">
    <property type="protein sequence ID" value="RYP09313.1"/>
    <property type="molecule type" value="Genomic_DNA"/>
</dbReference>
<accession>A0A4Q4TUW4</accession>
<comment type="caution">
    <text evidence="3">The sequence shown here is derived from an EMBL/GenBank/DDBJ whole genome shotgun (WGS) entry which is preliminary data.</text>
</comment>
<feature type="compositionally biased region" description="Basic residues" evidence="1">
    <location>
        <begin position="196"/>
        <end position="206"/>
    </location>
</feature>
<protein>
    <recommendedName>
        <fullName evidence="5">MARVEL domain-containing protein</fullName>
    </recommendedName>
</protein>
<dbReference type="Proteomes" id="UP000293360">
    <property type="component" value="Unassembled WGS sequence"/>
</dbReference>
<organism evidence="3 4">
    <name type="scientific">Monosporascus ibericus</name>
    <dbReference type="NCBI Taxonomy" id="155417"/>
    <lineage>
        <taxon>Eukaryota</taxon>
        <taxon>Fungi</taxon>
        <taxon>Dikarya</taxon>
        <taxon>Ascomycota</taxon>
        <taxon>Pezizomycotina</taxon>
        <taxon>Sordariomycetes</taxon>
        <taxon>Xylariomycetidae</taxon>
        <taxon>Xylariales</taxon>
        <taxon>Xylariales incertae sedis</taxon>
        <taxon>Monosporascus</taxon>
    </lineage>
</organism>
<feature type="transmembrane region" description="Helical" evidence="2">
    <location>
        <begin position="42"/>
        <end position="62"/>
    </location>
</feature>
<sequence length="206" mass="23081">MMFAIFFAFWRFMQILTLIPTMGMLAYFVHGFVEANRLTPNLYLVSFIVSVLGLAWAMWTLLSYHRSSANARGVGIVDLLFVGAFIGASYSMRAMAHADCSQIRAGDPTAISFGIFGSATVNTSYDADVDRACAMLKACFAFDIMNAIMFFFTAVLALMHGDRLSSGDRKSYTRETHYHRHGNRSSRSPRTTTSRSHSHSHRRAYV</sequence>
<dbReference type="STRING" id="155417.A0A4Q4TUW4"/>
<evidence type="ECO:0000256" key="2">
    <source>
        <dbReference type="SAM" id="Phobius"/>
    </source>
</evidence>
<gene>
    <name evidence="3" type="ORF">DL764_001360</name>
</gene>
<keyword evidence="2" id="KW-0812">Transmembrane</keyword>
<feature type="transmembrane region" description="Helical" evidence="2">
    <location>
        <begin position="12"/>
        <end position="30"/>
    </location>
</feature>
<evidence type="ECO:0008006" key="5">
    <source>
        <dbReference type="Google" id="ProtNLM"/>
    </source>
</evidence>